<keyword evidence="2" id="KW-1185">Reference proteome</keyword>
<dbReference type="AlphaFoldDB" id="A0A4C1Y2K5"/>
<sequence length="168" mass="18348">MLKHVAVSPHRARADSVSLASSASCCSLGSLDHRHDSVAELSTRTASATSATADGLAPEGASQTKKFCLQVIKKRPRKKFCLQVIKKRPRKPDVADVHEWCSAATVSTSSFLARLKLRERPGTLGEIIAPKSELLRCARAWERLAGCLFVCRFIVVRESRRGSDSCCP</sequence>
<comment type="caution">
    <text evidence="1">The sequence shown here is derived from an EMBL/GenBank/DDBJ whole genome shotgun (WGS) entry which is preliminary data.</text>
</comment>
<proteinExistence type="predicted"/>
<organism evidence="1 2">
    <name type="scientific">Eumeta variegata</name>
    <name type="common">Bagworm moth</name>
    <name type="synonym">Eumeta japonica</name>
    <dbReference type="NCBI Taxonomy" id="151549"/>
    <lineage>
        <taxon>Eukaryota</taxon>
        <taxon>Metazoa</taxon>
        <taxon>Ecdysozoa</taxon>
        <taxon>Arthropoda</taxon>
        <taxon>Hexapoda</taxon>
        <taxon>Insecta</taxon>
        <taxon>Pterygota</taxon>
        <taxon>Neoptera</taxon>
        <taxon>Endopterygota</taxon>
        <taxon>Lepidoptera</taxon>
        <taxon>Glossata</taxon>
        <taxon>Ditrysia</taxon>
        <taxon>Tineoidea</taxon>
        <taxon>Psychidae</taxon>
        <taxon>Oiketicinae</taxon>
        <taxon>Eumeta</taxon>
    </lineage>
</organism>
<dbReference type="Proteomes" id="UP000299102">
    <property type="component" value="Unassembled WGS sequence"/>
</dbReference>
<name>A0A4C1Y2K5_EUMVA</name>
<protein>
    <submittedName>
        <fullName evidence="1">Uncharacterized protein</fullName>
    </submittedName>
</protein>
<dbReference type="OrthoDB" id="7472997at2759"/>
<accession>A0A4C1Y2K5</accession>
<evidence type="ECO:0000313" key="1">
    <source>
        <dbReference type="EMBL" id="GBP68769.1"/>
    </source>
</evidence>
<gene>
    <name evidence="1" type="ORF">EVAR_83502_1</name>
</gene>
<dbReference type="EMBL" id="BGZK01001023">
    <property type="protein sequence ID" value="GBP68769.1"/>
    <property type="molecule type" value="Genomic_DNA"/>
</dbReference>
<reference evidence="1 2" key="1">
    <citation type="journal article" date="2019" name="Commun. Biol.">
        <title>The bagworm genome reveals a unique fibroin gene that provides high tensile strength.</title>
        <authorList>
            <person name="Kono N."/>
            <person name="Nakamura H."/>
            <person name="Ohtoshi R."/>
            <person name="Tomita M."/>
            <person name="Numata K."/>
            <person name="Arakawa K."/>
        </authorList>
    </citation>
    <scope>NUCLEOTIDE SEQUENCE [LARGE SCALE GENOMIC DNA]</scope>
</reference>
<evidence type="ECO:0000313" key="2">
    <source>
        <dbReference type="Proteomes" id="UP000299102"/>
    </source>
</evidence>